<evidence type="ECO:0000256" key="4">
    <source>
        <dbReference type="ARBA" id="ARBA00022618"/>
    </source>
</evidence>
<feature type="region of interest" description="Disordered" evidence="10">
    <location>
        <begin position="1"/>
        <end position="23"/>
    </location>
</feature>
<keyword evidence="6" id="KW-0995">Kinetochore</keyword>
<protein>
    <submittedName>
        <fullName evidence="11">Polyamine-modulated factor 1</fullName>
    </submittedName>
</protein>
<evidence type="ECO:0000256" key="8">
    <source>
        <dbReference type="ARBA" id="ARBA00023306"/>
    </source>
</evidence>
<feature type="region of interest" description="Disordered" evidence="10">
    <location>
        <begin position="208"/>
        <end position="227"/>
    </location>
</feature>
<evidence type="ECO:0000256" key="9">
    <source>
        <dbReference type="ARBA" id="ARBA00023328"/>
    </source>
</evidence>
<dbReference type="PANTHER" id="PTHR15459">
    <property type="entry name" value="POLYAMINE-MODULATED FACTOR 1"/>
    <property type="match status" value="1"/>
</dbReference>
<evidence type="ECO:0000256" key="3">
    <source>
        <dbReference type="ARBA" id="ARBA00022454"/>
    </source>
</evidence>
<dbReference type="InterPro" id="IPR007128">
    <property type="entry name" value="PMF1/Nnf1"/>
</dbReference>
<keyword evidence="3" id="KW-0158">Chromosome</keyword>
<proteinExistence type="predicted"/>
<keyword evidence="9" id="KW-0137">Centromere</keyword>
<evidence type="ECO:0000256" key="5">
    <source>
        <dbReference type="ARBA" id="ARBA00022776"/>
    </source>
</evidence>
<evidence type="ECO:0000256" key="10">
    <source>
        <dbReference type="SAM" id="MobiDB-lite"/>
    </source>
</evidence>
<dbReference type="Pfam" id="PF03980">
    <property type="entry name" value="Nnf1"/>
    <property type="match status" value="1"/>
</dbReference>
<dbReference type="Proteomes" id="UP000710432">
    <property type="component" value="Unassembled WGS sequence"/>
</dbReference>
<dbReference type="AlphaFoldDB" id="A0A8J6GQ52"/>
<dbReference type="GO" id="GO:0007059">
    <property type="term" value="P:chromosome segregation"/>
    <property type="evidence" value="ECO:0007669"/>
    <property type="project" value="TreeGrafter"/>
</dbReference>
<dbReference type="GO" id="GO:0005634">
    <property type="term" value="C:nucleus"/>
    <property type="evidence" value="ECO:0007669"/>
    <property type="project" value="UniProtKB-SubCell"/>
</dbReference>
<evidence type="ECO:0000256" key="2">
    <source>
        <dbReference type="ARBA" id="ARBA00004629"/>
    </source>
</evidence>
<comment type="subcellular location">
    <subcellularLocation>
        <location evidence="2">Chromosome</location>
        <location evidence="2">Centromere</location>
        <location evidence="2">Kinetochore</location>
    </subcellularLocation>
    <subcellularLocation>
        <location evidence="1">Nucleus</location>
    </subcellularLocation>
</comment>
<evidence type="ECO:0000313" key="11">
    <source>
        <dbReference type="EMBL" id="KAH0515265.1"/>
    </source>
</evidence>
<organism evidence="11 12">
    <name type="scientific">Microtus ochrogaster</name>
    <name type="common">Prairie vole</name>
    <dbReference type="NCBI Taxonomy" id="79684"/>
    <lineage>
        <taxon>Eukaryota</taxon>
        <taxon>Metazoa</taxon>
        <taxon>Chordata</taxon>
        <taxon>Craniata</taxon>
        <taxon>Vertebrata</taxon>
        <taxon>Euteleostomi</taxon>
        <taxon>Mammalia</taxon>
        <taxon>Eutheria</taxon>
        <taxon>Euarchontoglires</taxon>
        <taxon>Glires</taxon>
        <taxon>Rodentia</taxon>
        <taxon>Myomorpha</taxon>
        <taxon>Muroidea</taxon>
        <taxon>Cricetidae</taxon>
        <taxon>Arvicolinae</taxon>
        <taxon>Microtus</taxon>
    </lineage>
</organism>
<evidence type="ECO:0000256" key="1">
    <source>
        <dbReference type="ARBA" id="ARBA00004123"/>
    </source>
</evidence>
<evidence type="ECO:0000313" key="12">
    <source>
        <dbReference type="Proteomes" id="UP000710432"/>
    </source>
</evidence>
<reference evidence="11" key="1">
    <citation type="submission" date="2020-03" db="EMBL/GenBank/DDBJ databases">
        <title>Studies in the Genomics of Life Span.</title>
        <authorList>
            <person name="Glass D."/>
        </authorList>
    </citation>
    <scope>NUCLEOTIDE SEQUENCE</scope>
    <source>
        <strain evidence="11">LTLLF</strain>
        <tissue evidence="11">Muscle</tissue>
    </source>
</reference>
<keyword evidence="8" id="KW-0131">Cell cycle</keyword>
<name>A0A8J6GQ52_MICOH</name>
<dbReference type="PANTHER" id="PTHR15459:SF3">
    <property type="entry name" value="POLYAMINE-MODULATED FACTOR 1"/>
    <property type="match status" value="1"/>
</dbReference>
<gene>
    <name evidence="11" type="ORF">LTLLF_131805</name>
</gene>
<evidence type="ECO:0000256" key="6">
    <source>
        <dbReference type="ARBA" id="ARBA00022838"/>
    </source>
</evidence>
<keyword evidence="4" id="KW-0132">Cell division</keyword>
<dbReference type="EMBL" id="JAATJU010020959">
    <property type="protein sequence ID" value="KAH0515265.1"/>
    <property type="molecule type" value="Genomic_DNA"/>
</dbReference>
<keyword evidence="5" id="KW-0498">Mitosis</keyword>
<evidence type="ECO:0000256" key="7">
    <source>
        <dbReference type="ARBA" id="ARBA00023242"/>
    </source>
</evidence>
<dbReference type="GO" id="GO:0051301">
    <property type="term" value="P:cell division"/>
    <property type="evidence" value="ECO:0007669"/>
    <property type="project" value="UniProtKB-KW"/>
</dbReference>
<accession>A0A8J6GQ52</accession>
<comment type="caution">
    <text evidence="11">The sequence shown here is derived from an EMBL/GenBank/DDBJ whole genome shotgun (WGS) entry which is preliminary data.</text>
</comment>
<sequence length="227" mass="25346">MADVSHSNEAVEKGPEGFSPESVPVDTTISRVELLDTILDTFLQKLVAARSFERFTSCYKPFQQLDPKVMQWVYDKFVTQLQTSIREEISEIKEEGNLEAVLNSLDKIVEEGKANGEPAWRPSGTPEKDLCSVMAPYFLQQRDALCHRVQKQKAKNQDLADAVLAGRRQLEGLQQQIQALQQTWQASVWLSLFSLVSGPLAWLPLSQPKGSHGSSAVVQHPCPDLRG</sequence>
<keyword evidence="7" id="KW-0539">Nucleus</keyword>
<feature type="compositionally biased region" description="Polar residues" evidence="10">
    <location>
        <begin position="208"/>
        <end position="217"/>
    </location>
</feature>
<dbReference type="GO" id="GO:0000444">
    <property type="term" value="C:MIS12/MIND type complex"/>
    <property type="evidence" value="ECO:0007669"/>
    <property type="project" value="InterPro"/>
</dbReference>